<evidence type="ECO:0000256" key="5">
    <source>
        <dbReference type="SAM" id="Phobius"/>
    </source>
</evidence>
<reference evidence="7 8" key="1">
    <citation type="submission" date="2020-03" db="EMBL/GenBank/DDBJ databases">
        <authorList>
            <person name="Bakhshi Ganjeh M."/>
        </authorList>
    </citation>
    <scope>NUCLEOTIDE SEQUENCE [LARGE SCALE GENOMIC DNA]</scope>
    <source>
        <strain evidence="8">Iran 50</strain>
    </source>
</reference>
<dbReference type="GO" id="GO:0016874">
    <property type="term" value="F:ligase activity"/>
    <property type="evidence" value="ECO:0007669"/>
    <property type="project" value="UniProtKB-KW"/>
</dbReference>
<evidence type="ECO:0000313" key="8">
    <source>
        <dbReference type="Proteomes" id="UP000671960"/>
    </source>
</evidence>
<organism evidence="7 8">
    <name type="scientific">Brenneria izadpanahii</name>
    <dbReference type="NCBI Taxonomy" id="2722756"/>
    <lineage>
        <taxon>Bacteria</taxon>
        <taxon>Pseudomonadati</taxon>
        <taxon>Pseudomonadota</taxon>
        <taxon>Gammaproteobacteria</taxon>
        <taxon>Enterobacterales</taxon>
        <taxon>Pectobacteriaceae</taxon>
        <taxon>Brenneria</taxon>
    </lineage>
</organism>
<keyword evidence="7" id="KW-0436">Ligase</keyword>
<accession>A0ABX7UQ35</accession>
<keyword evidence="8" id="KW-1185">Reference proteome</keyword>
<evidence type="ECO:0000259" key="6">
    <source>
        <dbReference type="Pfam" id="PF04932"/>
    </source>
</evidence>
<keyword evidence="3 5" id="KW-1133">Transmembrane helix</keyword>
<comment type="subcellular location">
    <subcellularLocation>
        <location evidence="1">Membrane</location>
        <topology evidence="1">Multi-pass membrane protein</topology>
    </subcellularLocation>
</comment>
<dbReference type="EMBL" id="CP050854">
    <property type="protein sequence ID" value="QTF06657.1"/>
    <property type="molecule type" value="Genomic_DNA"/>
</dbReference>
<evidence type="ECO:0000256" key="3">
    <source>
        <dbReference type="ARBA" id="ARBA00022989"/>
    </source>
</evidence>
<feature type="transmembrane region" description="Helical" evidence="5">
    <location>
        <begin position="65"/>
        <end position="84"/>
    </location>
</feature>
<gene>
    <name evidence="7" type="ORF">HC231_00935</name>
</gene>
<dbReference type="PANTHER" id="PTHR37422">
    <property type="entry name" value="TEICHURONIC ACID BIOSYNTHESIS PROTEIN TUAE"/>
    <property type="match status" value="1"/>
</dbReference>
<feature type="transmembrane region" description="Helical" evidence="5">
    <location>
        <begin position="208"/>
        <end position="224"/>
    </location>
</feature>
<protein>
    <submittedName>
        <fullName evidence="7">O-antigen ligase family protein</fullName>
    </submittedName>
</protein>
<dbReference type="Pfam" id="PF04932">
    <property type="entry name" value="Wzy_C"/>
    <property type="match status" value="1"/>
</dbReference>
<name>A0ABX7UQ35_9GAMM</name>
<evidence type="ECO:0000256" key="2">
    <source>
        <dbReference type="ARBA" id="ARBA00022692"/>
    </source>
</evidence>
<evidence type="ECO:0000313" key="7">
    <source>
        <dbReference type="EMBL" id="QTF06657.1"/>
    </source>
</evidence>
<dbReference type="InterPro" id="IPR007016">
    <property type="entry name" value="O-antigen_ligase-rel_domated"/>
</dbReference>
<keyword evidence="2 5" id="KW-0812">Transmembrane</keyword>
<feature type="transmembrane region" description="Helical" evidence="5">
    <location>
        <begin position="340"/>
        <end position="361"/>
    </location>
</feature>
<feature type="transmembrane region" description="Helical" evidence="5">
    <location>
        <begin position="127"/>
        <end position="145"/>
    </location>
</feature>
<feature type="domain" description="O-antigen ligase-related" evidence="6">
    <location>
        <begin position="194"/>
        <end position="346"/>
    </location>
</feature>
<feature type="transmembrane region" description="Helical" evidence="5">
    <location>
        <begin position="186"/>
        <end position="202"/>
    </location>
</feature>
<evidence type="ECO:0000256" key="4">
    <source>
        <dbReference type="ARBA" id="ARBA00023136"/>
    </source>
</evidence>
<dbReference type="Proteomes" id="UP000671960">
    <property type="component" value="Chromosome"/>
</dbReference>
<keyword evidence="4 5" id="KW-0472">Membrane</keyword>
<feature type="transmembrane region" description="Helical" evidence="5">
    <location>
        <begin position="157"/>
        <end position="179"/>
    </location>
</feature>
<evidence type="ECO:0000256" key="1">
    <source>
        <dbReference type="ARBA" id="ARBA00004141"/>
    </source>
</evidence>
<feature type="transmembrane region" description="Helical" evidence="5">
    <location>
        <begin position="381"/>
        <end position="403"/>
    </location>
</feature>
<feature type="transmembrane region" description="Helical" evidence="5">
    <location>
        <begin position="36"/>
        <end position="53"/>
    </location>
</feature>
<dbReference type="PANTHER" id="PTHR37422:SF17">
    <property type="entry name" value="O-ANTIGEN LIGASE"/>
    <property type="match status" value="1"/>
</dbReference>
<sequence>MINIQSNTSKNILPTLIYIGFVIALSLMIFNSRLSVKIFNNLGVIVTVYLLFVIKKNDINIKSTIITLSMLLLCAVNFTWELMYRVENSDVSGVYRAYHNVDKILLLGSMCILLAIQLPTRDKITKPLLTAIHIIPGILLLYFYFTPDNGRFTLSDGIPTTSGYMMTFIGIVIAQATLLKKTVKRVNLFLLNYAIFFILIILTETRAAILAFPLLNIILLYPCITNERKIDFNLIKKFVIVSITCLILCHNTINTRANNMFSDLKRYDSSDSHSSVGARIAMYKTGIVSFLDAPWGQSAESRAMSIQQQTEKNRSLSGASQYTEVHLHNELIETLSLKGIFGGVALFIFYVSLIYVSLFFIKDYAVISLSLSLMIYGLSDVIFYEKNISIVWILTYCLSIVLAKSKNERSVNSTEDSK</sequence>
<feature type="transmembrane region" description="Helical" evidence="5">
    <location>
        <begin position="12"/>
        <end position="30"/>
    </location>
</feature>
<dbReference type="InterPro" id="IPR051533">
    <property type="entry name" value="WaaL-like"/>
</dbReference>
<feature type="transmembrane region" description="Helical" evidence="5">
    <location>
        <begin position="104"/>
        <end position="120"/>
    </location>
</feature>
<proteinExistence type="predicted"/>